<accession>A0A2S4MI73</accession>
<proteinExistence type="predicted"/>
<dbReference type="RefSeq" id="WP_103703026.1">
    <property type="nucleotide sequence ID" value="NZ_PQGA01000002.1"/>
</dbReference>
<name>A0A2S4MI73_9BURK</name>
<dbReference type="InterPro" id="IPR021317">
    <property type="entry name" value="DUF2917"/>
</dbReference>
<organism evidence="1 2">
    <name type="scientific">Paraburkholderia eburnea</name>
    <dbReference type="NCBI Taxonomy" id="1189126"/>
    <lineage>
        <taxon>Bacteria</taxon>
        <taxon>Pseudomonadati</taxon>
        <taxon>Pseudomonadota</taxon>
        <taxon>Betaproteobacteria</taxon>
        <taxon>Burkholderiales</taxon>
        <taxon>Burkholderiaceae</taxon>
        <taxon>Paraburkholderia</taxon>
    </lineage>
</organism>
<sequence>MDQASQQDAAGACPAALSLDGFDRRDLFDRILPDAALPAQSIHFAVPAGQTLTWRVAADSIVRVHGARIWLTRARSPYDHWLNPGDTLRVLRGERLWMSSDPSAGFAFDNEFHTARITITSAWRPPLAGARRFVERCIARLSSLMPRRVR</sequence>
<keyword evidence="2" id="KW-1185">Reference proteome</keyword>
<reference evidence="1 2" key="1">
    <citation type="submission" date="2018-01" db="EMBL/GenBank/DDBJ databases">
        <title>Genomic Encyclopedia of Type Strains, Phase III (KMG-III): the genomes of soil and plant-associated and newly described type strains.</title>
        <authorList>
            <person name="Whitman W."/>
        </authorList>
    </citation>
    <scope>NUCLEOTIDE SEQUENCE [LARGE SCALE GENOMIC DNA]</scope>
    <source>
        <strain evidence="1 2">JCM 18070</strain>
    </source>
</reference>
<dbReference type="Pfam" id="PF11142">
    <property type="entry name" value="DUF2917"/>
    <property type="match status" value="1"/>
</dbReference>
<dbReference type="Proteomes" id="UP000237381">
    <property type="component" value="Unassembled WGS sequence"/>
</dbReference>
<dbReference type="AlphaFoldDB" id="A0A2S4MI73"/>
<gene>
    <name evidence="1" type="ORF">B0G62_10256</name>
</gene>
<evidence type="ECO:0000313" key="2">
    <source>
        <dbReference type="Proteomes" id="UP000237381"/>
    </source>
</evidence>
<comment type="caution">
    <text evidence="1">The sequence shown here is derived from an EMBL/GenBank/DDBJ whole genome shotgun (WGS) entry which is preliminary data.</text>
</comment>
<protein>
    <recommendedName>
        <fullName evidence="3">DUF2917 family protein</fullName>
    </recommendedName>
</protein>
<dbReference type="EMBL" id="PQGA01000002">
    <property type="protein sequence ID" value="POR54448.1"/>
    <property type="molecule type" value="Genomic_DNA"/>
</dbReference>
<dbReference type="OrthoDB" id="9005660at2"/>
<evidence type="ECO:0000313" key="1">
    <source>
        <dbReference type="EMBL" id="POR54448.1"/>
    </source>
</evidence>
<evidence type="ECO:0008006" key="3">
    <source>
        <dbReference type="Google" id="ProtNLM"/>
    </source>
</evidence>